<sequence length="405" mass="46954">MYEISKKTMFQFWNDSSKENLIEQIFKSIVKHFSLKVENVSSSTQKQWKTVIKDFCNKINIRWRKSGKRIDRFLVRYDKWLENGSIYFVTATTEEFLKEKAHKIVGRPPKPFKEVLYKSKKQKVEHLLKSSTEEITFAAEIALRNDGKKDAANLVKEISSAAPGRSTEIKHLCEKENAQKPRQYSKEEALAIFVDCRLTKQSYINLRKSAIKAGHELYPSYKQIQEAKMECCPPEENIFINETRAEMIDLQALMDHTAKRLVSVQQSVLQQHASMMNLKVLDLILVSYKLNYKQWQLRGKEQQEEFKIRKQEIQKRFKNEMGLDVDKPKPGFGSSNDGNTARAFFNNPEKSSDITGVNKTLIKQLGDVLALLKCPDLPCFTHDDSSETSEDDSEHMNTEFDEESE</sequence>
<organism evidence="2 3">
    <name type="scientific">Brassicogethes aeneus</name>
    <name type="common">Rape pollen beetle</name>
    <name type="synonym">Meligethes aeneus</name>
    <dbReference type="NCBI Taxonomy" id="1431903"/>
    <lineage>
        <taxon>Eukaryota</taxon>
        <taxon>Metazoa</taxon>
        <taxon>Ecdysozoa</taxon>
        <taxon>Arthropoda</taxon>
        <taxon>Hexapoda</taxon>
        <taxon>Insecta</taxon>
        <taxon>Pterygota</taxon>
        <taxon>Neoptera</taxon>
        <taxon>Endopterygota</taxon>
        <taxon>Coleoptera</taxon>
        <taxon>Polyphaga</taxon>
        <taxon>Cucujiformia</taxon>
        <taxon>Nitidulidae</taxon>
        <taxon>Meligethinae</taxon>
        <taxon>Brassicogethes</taxon>
    </lineage>
</organism>
<name>A0A9P0FJN4_BRAAE</name>
<reference evidence="2" key="1">
    <citation type="submission" date="2021-12" db="EMBL/GenBank/DDBJ databases">
        <authorList>
            <person name="King R."/>
        </authorList>
    </citation>
    <scope>NUCLEOTIDE SEQUENCE</scope>
</reference>
<protein>
    <submittedName>
        <fullName evidence="2">Uncharacterized protein</fullName>
    </submittedName>
</protein>
<evidence type="ECO:0000313" key="2">
    <source>
        <dbReference type="EMBL" id="CAH0556507.1"/>
    </source>
</evidence>
<evidence type="ECO:0000256" key="1">
    <source>
        <dbReference type="SAM" id="MobiDB-lite"/>
    </source>
</evidence>
<dbReference type="OrthoDB" id="6780159at2759"/>
<feature type="region of interest" description="Disordered" evidence="1">
    <location>
        <begin position="322"/>
        <end position="349"/>
    </location>
</feature>
<accession>A0A9P0FJN4</accession>
<dbReference type="Proteomes" id="UP001154078">
    <property type="component" value="Chromosome 5"/>
</dbReference>
<keyword evidence="3" id="KW-1185">Reference proteome</keyword>
<proteinExistence type="predicted"/>
<dbReference type="EMBL" id="OV121136">
    <property type="protein sequence ID" value="CAH0556507.1"/>
    <property type="molecule type" value="Genomic_DNA"/>
</dbReference>
<evidence type="ECO:0000313" key="3">
    <source>
        <dbReference type="Proteomes" id="UP001154078"/>
    </source>
</evidence>
<feature type="region of interest" description="Disordered" evidence="1">
    <location>
        <begin position="382"/>
        <end position="405"/>
    </location>
</feature>
<gene>
    <name evidence="2" type="ORF">MELIAE_LOCUS7432</name>
</gene>
<feature type="compositionally biased region" description="Acidic residues" evidence="1">
    <location>
        <begin position="386"/>
        <end position="405"/>
    </location>
</feature>
<dbReference type="AlphaFoldDB" id="A0A9P0FJN4"/>